<dbReference type="OrthoDB" id="9797709at2"/>
<feature type="signal peptide" evidence="1">
    <location>
        <begin position="1"/>
        <end position="21"/>
    </location>
</feature>
<sequence length="375" mass="40049">MPTTRRRWIAMTASASTLPLARLGAADLVNAVWQPKLEAIRAKHDLPAIGAAFVTVEGLQSAAVAGVRKKGGKIDVKLDDCWHLGSNTKAMTSTLAAIAVDEGKVKWDSTLGDVFPNNKDLKGKPLAKATLTQLLSHWSGLPANAIWGLLALSGSDMISQREAALTLAARTPDLPAPGEKHLYSNWGYALAGHMLEEVWNAPWEELMQKRLFKPLGIKDAGFGGLGTPGKVDQPWPHVEDGKPANMNGPDMDNSPVVGPAGTVHMPLSDWAKFIAEHLAGPVGKGKLLKTKEAYQHLHKPTQAGENYAFGWIALERGWGGHVLSHNGSNTMNHSVAWVAPEKGYAMIACTNSGQASGPRALDDAVTLAVSENVKK</sequence>
<gene>
    <name evidence="3" type="ORF">BGE01nite_45270</name>
</gene>
<dbReference type="InterPro" id="IPR012338">
    <property type="entry name" value="Beta-lactam/transpept-like"/>
</dbReference>
<evidence type="ECO:0000256" key="1">
    <source>
        <dbReference type="SAM" id="SignalP"/>
    </source>
</evidence>
<dbReference type="Gene3D" id="3.40.710.10">
    <property type="entry name" value="DD-peptidase/beta-lactamase superfamily"/>
    <property type="match status" value="1"/>
</dbReference>
<feature type="chain" id="PRO_5022041803" description="Beta-lactamase-related domain-containing protein" evidence="1">
    <location>
        <begin position="22"/>
        <end position="375"/>
    </location>
</feature>
<dbReference type="PANTHER" id="PTHR46825:SF9">
    <property type="entry name" value="BETA-LACTAMASE-RELATED DOMAIN-CONTAINING PROTEIN"/>
    <property type="match status" value="1"/>
</dbReference>
<dbReference type="AlphaFoldDB" id="A0A512MEU8"/>
<dbReference type="EMBL" id="BKAG01000045">
    <property type="protein sequence ID" value="GEP45236.1"/>
    <property type="molecule type" value="Genomic_DNA"/>
</dbReference>
<dbReference type="InterPro" id="IPR001466">
    <property type="entry name" value="Beta-lactam-related"/>
</dbReference>
<dbReference type="Pfam" id="PF00144">
    <property type="entry name" value="Beta-lactamase"/>
    <property type="match status" value="1"/>
</dbReference>
<dbReference type="InterPro" id="IPR050491">
    <property type="entry name" value="AmpC-like"/>
</dbReference>
<accession>A0A512MEU8</accession>
<keyword evidence="1" id="KW-0732">Signal</keyword>
<protein>
    <recommendedName>
        <fullName evidence="2">Beta-lactamase-related domain-containing protein</fullName>
    </recommendedName>
</protein>
<comment type="caution">
    <text evidence="3">The sequence shown here is derived from an EMBL/GenBank/DDBJ whole genome shotgun (WGS) entry which is preliminary data.</text>
</comment>
<dbReference type="Proteomes" id="UP000321577">
    <property type="component" value="Unassembled WGS sequence"/>
</dbReference>
<reference evidence="3 4" key="1">
    <citation type="submission" date="2019-07" db="EMBL/GenBank/DDBJ databases">
        <title>Whole genome shotgun sequence of Brevifollis gellanilyticus NBRC 108608.</title>
        <authorList>
            <person name="Hosoyama A."/>
            <person name="Uohara A."/>
            <person name="Ohji S."/>
            <person name="Ichikawa N."/>
        </authorList>
    </citation>
    <scope>NUCLEOTIDE SEQUENCE [LARGE SCALE GENOMIC DNA]</scope>
    <source>
        <strain evidence="3 4">NBRC 108608</strain>
    </source>
</reference>
<dbReference type="RefSeq" id="WP_146853936.1">
    <property type="nucleotide sequence ID" value="NZ_BKAG01000045.1"/>
</dbReference>
<proteinExistence type="predicted"/>
<feature type="domain" description="Beta-lactamase-related" evidence="2">
    <location>
        <begin position="41"/>
        <end position="365"/>
    </location>
</feature>
<evidence type="ECO:0000259" key="2">
    <source>
        <dbReference type="Pfam" id="PF00144"/>
    </source>
</evidence>
<organism evidence="3 4">
    <name type="scientific">Brevifollis gellanilyticus</name>
    <dbReference type="NCBI Taxonomy" id="748831"/>
    <lineage>
        <taxon>Bacteria</taxon>
        <taxon>Pseudomonadati</taxon>
        <taxon>Verrucomicrobiota</taxon>
        <taxon>Verrucomicrobiia</taxon>
        <taxon>Verrucomicrobiales</taxon>
        <taxon>Verrucomicrobiaceae</taxon>
    </lineage>
</organism>
<dbReference type="PANTHER" id="PTHR46825">
    <property type="entry name" value="D-ALANYL-D-ALANINE-CARBOXYPEPTIDASE/ENDOPEPTIDASE AMPH"/>
    <property type="match status" value="1"/>
</dbReference>
<name>A0A512MEU8_9BACT</name>
<dbReference type="SUPFAM" id="SSF56601">
    <property type="entry name" value="beta-lactamase/transpeptidase-like"/>
    <property type="match status" value="1"/>
</dbReference>
<evidence type="ECO:0000313" key="4">
    <source>
        <dbReference type="Proteomes" id="UP000321577"/>
    </source>
</evidence>
<keyword evidence="4" id="KW-1185">Reference proteome</keyword>
<evidence type="ECO:0000313" key="3">
    <source>
        <dbReference type="EMBL" id="GEP45236.1"/>
    </source>
</evidence>